<dbReference type="InterPro" id="IPR015943">
    <property type="entry name" value="WD40/YVTN_repeat-like_dom_sf"/>
</dbReference>
<dbReference type="PROSITE" id="PS51318">
    <property type="entry name" value="TAT"/>
    <property type="match status" value="1"/>
</dbReference>
<dbReference type="Proteomes" id="UP000199289">
    <property type="component" value="Unassembled WGS sequence"/>
</dbReference>
<dbReference type="Gene3D" id="2.40.128.630">
    <property type="match status" value="1"/>
</dbReference>
<dbReference type="Proteomes" id="UP000255421">
    <property type="component" value="Unassembled WGS sequence"/>
</dbReference>
<dbReference type="InterPro" id="IPR002372">
    <property type="entry name" value="PQQ_rpt_dom"/>
</dbReference>
<dbReference type="EMBL" id="FNKQ01000002">
    <property type="protein sequence ID" value="SDQ57009.1"/>
    <property type="molecule type" value="Genomic_DNA"/>
</dbReference>
<name>A0A1H1BYP6_9EURY</name>
<organism evidence="4 5">
    <name type="scientific">Halopelagius longus</name>
    <dbReference type="NCBI Taxonomy" id="1236180"/>
    <lineage>
        <taxon>Archaea</taxon>
        <taxon>Methanobacteriati</taxon>
        <taxon>Methanobacteriota</taxon>
        <taxon>Stenosarchaea group</taxon>
        <taxon>Halobacteria</taxon>
        <taxon>Halobacteriales</taxon>
        <taxon>Haloferacaceae</taxon>
    </lineage>
</organism>
<dbReference type="RefSeq" id="WP_092536670.1">
    <property type="nucleotide sequence ID" value="NZ_FNKQ01000002.1"/>
</dbReference>
<reference evidence="4" key="1">
    <citation type="submission" date="2016-10" db="EMBL/GenBank/DDBJ databases">
        <authorList>
            <person name="de Groot N.N."/>
        </authorList>
    </citation>
    <scope>NUCLEOTIDE SEQUENCE [LARGE SCALE GENOMIC DNA]</scope>
    <source>
        <strain evidence="4">CGMCC 1.12397</strain>
    </source>
</reference>
<dbReference type="SMART" id="SM00564">
    <property type="entry name" value="PQQ"/>
    <property type="match status" value="5"/>
</dbReference>
<evidence type="ECO:0000313" key="3">
    <source>
        <dbReference type="EMBL" id="RDI70983.1"/>
    </source>
</evidence>
<sequence>MPSRRDVLRAGGALCLGALSGCVARAFDAPETPPGEWRTARRDARNAAYAPDATPPTDPAVAWTRSFGSDGRVESVLVARGNVYAVRPTETTILDSETGETRRTTGGAGQTPGDGATRVAAVGEDSLYTADGAAVRAFDPDGSLRWETRRPGVPDGAAGRVYGLVVTDDGVLCGTHDGVAAFDAGGGTHRWTFGRGGMGGFYPAVAGERVYVCSPGPTYALSRPSPFGALFGGGPSPAWEQSSPGPGTWPVVTDGPILVGDGDRRGDSGRTRPLLAIARDGSVEWRASASGAVVGLAVAEEESLAVSVRFDAASEEGRVVAVETATGETAWERDDIGITDDFSGSVVVAGDTCLVAGFSKASANPIRALDAATGETQWRRTVDGDVTSVVPAGERVYAATTLGNLVAFE</sequence>
<dbReference type="Pfam" id="PF13360">
    <property type="entry name" value="PQQ_2"/>
    <property type="match status" value="1"/>
</dbReference>
<dbReference type="Gene3D" id="2.130.10.10">
    <property type="entry name" value="YVTN repeat-like/Quinoprotein amine dehydrogenase"/>
    <property type="match status" value="1"/>
</dbReference>
<evidence type="ECO:0000313" key="4">
    <source>
        <dbReference type="EMBL" id="SDQ57009.1"/>
    </source>
</evidence>
<dbReference type="OrthoDB" id="8638at2157"/>
<gene>
    <name evidence="3" type="ORF">DWB78_04155</name>
    <name evidence="4" type="ORF">SAMN05216278_2022</name>
</gene>
<evidence type="ECO:0000256" key="1">
    <source>
        <dbReference type="SAM" id="MobiDB-lite"/>
    </source>
</evidence>
<evidence type="ECO:0000259" key="2">
    <source>
        <dbReference type="Pfam" id="PF13360"/>
    </source>
</evidence>
<reference evidence="3 6" key="3">
    <citation type="submission" date="2018-07" db="EMBL/GenBank/DDBJ databases">
        <title>Genome sequence of extremly halophilic archaeon Halopelagius longus strain BC12-B1.</title>
        <authorList>
            <person name="Zhang X."/>
        </authorList>
    </citation>
    <scope>NUCLEOTIDE SEQUENCE [LARGE SCALE GENOMIC DNA]</scope>
    <source>
        <strain evidence="3 6">BC12-B1</strain>
    </source>
</reference>
<dbReference type="InterPro" id="IPR006311">
    <property type="entry name" value="TAT_signal"/>
</dbReference>
<reference evidence="5" key="2">
    <citation type="submission" date="2016-10" db="EMBL/GenBank/DDBJ databases">
        <authorList>
            <person name="Varghese N."/>
            <person name="Submissions S."/>
        </authorList>
    </citation>
    <scope>NUCLEOTIDE SEQUENCE [LARGE SCALE GENOMIC DNA]</scope>
    <source>
        <strain evidence="5">CGMCC 1.12397</strain>
    </source>
</reference>
<protein>
    <submittedName>
        <fullName evidence="4">Outer membrane protein assembly factor BamB, contains PQQ-like beta-propeller repeat</fullName>
    </submittedName>
</protein>
<dbReference type="SUPFAM" id="SSF50998">
    <property type="entry name" value="Quinoprotein alcohol dehydrogenase-like"/>
    <property type="match status" value="1"/>
</dbReference>
<dbReference type="InterPro" id="IPR011047">
    <property type="entry name" value="Quinoprotein_ADH-like_sf"/>
</dbReference>
<dbReference type="AlphaFoldDB" id="A0A1H1BYP6"/>
<proteinExistence type="predicted"/>
<dbReference type="InterPro" id="IPR018391">
    <property type="entry name" value="PQQ_b-propeller_rpt"/>
</dbReference>
<evidence type="ECO:0000313" key="6">
    <source>
        <dbReference type="Proteomes" id="UP000255421"/>
    </source>
</evidence>
<dbReference type="PROSITE" id="PS51257">
    <property type="entry name" value="PROKAR_LIPOPROTEIN"/>
    <property type="match status" value="1"/>
</dbReference>
<feature type="region of interest" description="Disordered" evidence="1">
    <location>
        <begin position="95"/>
        <end position="115"/>
    </location>
</feature>
<dbReference type="PANTHER" id="PTHR34512">
    <property type="entry name" value="CELL SURFACE PROTEIN"/>
    <property type="match status" value="1"/>
</dbReference>
<dbReference type="PANTHER" id="PTHR34512:SF30">
    <property type="entry name" value="OUTER MEMBRANE PROTEIN ASSEMBLY FACTOR BAMB"/>
    <property type="match status" value="1"/>
</dbReference>
<accession>A0A1H1BYP6</accession>
<evidence type="ECO:0000313" key="5">
    <source>
        <dbReference type="Proteomes" id="UP000199289"/>
    </source>
</evidence>
<keyword evidence="6" id="KW-1185">Reference proteome</keyword>
<feature type="domain" description="Pyrrolo-quinoline quinone repeat" evidence="2">
    <location>
        <begin position="178"/>
        <end position="408"/>
    </location>
</feature>
<dbReference type="EMBL" id="QQST01000001">
    <property type="protein sequence ID" value="RDI70983.1"/>
    <property type="molecule type" value="Genomic_DNA"/>
</dbReference>